<dbReference type="PANTHER" id="PTHR33116">
    <property type="entry name" value="REVERSE TRANSCRIPTASE ZINC-BINDING DOMAIN-CONTAINING PROTEIN-RELATED-RELATED"/>
    <property type="match status" value="1"/>
</dbReference>
<evidence type="ECO:0000313" key="2">
    <source>
        <dbReference type="Proteomes" id="UP001054252"/>
    </source>
</evidence>
<keyword evidence="2" id="KW-1185">Reference proteome</keyword>
<reference evidence="1 2" key="1">
    <citation type="journal article" date="2021" name="Commun. Biol.">
        <title>The genome of Shorea leprosula (Dipterocarpaceae) highlights the ecological relevance of drought in aseasonal tropical rainforests.</title>
        <authorList>
            <person name="Ng K.K.S."/>
            <person name="Kobayashi M.J."/>
            <person name="Fawcett J.A."/>
            <person name="Hatakeyama M."/>
            <person name="Paape T."/>
            <person name="Ng C.H."/>
            <person name="Ang C.C."/>
            <person name="Tnah L.H."/>
            <person name="Lee C.T."/>
            <person name="Nishiyama T."/>
            <person name="Sese J."/>
            <person name="O'Brien M.J."/>
            <person name="Copetti D."/>
            <person name="Mohd Noor M.I."/>
            <person name="Ong R.C."/>
            <person name="Putra M."/>
            <person name="Sireger I.Z."/>
            <person name="Indrioko S."/>
            <person name="Kosugi Y."/>
            <person name="Izuno A."/>
            <person name="Isagi Y."/>
            <person name="Lee S.L."/>
            <person name="Shimizu K.K."/>
        </authorList>
    </citation>
    <scope>NUCLEOTIDE SEQUENCE [LARGE SCALE GENOMIC DNA]</scope>
    <source>
        <strain evidence="1">214</strain>
    </source>
</reference>
<evidence type="ECO:0008006" key="3">
    <source>
        <dbReference type="Google" id="ProtNLM"/>
    </source>
</evidence>
<gene>
    <name evidence="1" type="ORF">SLEP1_g50869</name>
</gene>
<dbReference type="Proteomes" id="UP001054252">
    <property type="component" value="Unassembled WGS sequence"/>
</dbReference>
<comment type="caution">
    <text evidence="1">The sequence shown here is derived from an EMBL/GenBank/DDBJ whole genome shotgun (WGS) entry which is preliminary data.</text>
</comment>
<protein>
    <recommendedName>
        <fullName evidence="3">Reverse transcriptase zinc-binding domain-containing protein</fullName>
    </recommendedName>
</protein>
<dbReference type="EMBL" id="BPVZ01000170">
    <property type="protein sequence ID" value="GKV43599.1"/>
    <property type="molecule type" value="Genomic_DNA"/>
</dbReference>
<dbReference type="PANTHER" id="PTHR33116:SF78">
    <property type="entry name" value="OS12G0587133 PROTEIN"/>
    <property type="match status" value="1"/>
</dbReference>
<evidence type="ECO:0000313" key="1">
    <source>
        <dbReference type="EMBL" id="GKV43599.1"/>
    </source>
</evidence>
<dbReference type="AlphaFoldDB" id="A0AAV5M3I2"/>
<name>A0AAV5M3I2_9ROSI</name>
<proteinExistence type="predicted"/>
<sequence length="408" mass="47521">MDCGPVVDKCDGLKECDGLVANPSGMVGSNKENRPDDDNVGQLASVREIDRGDLMGKRHRKIEECYPKELAEIWAKRGQLVTARTKLRQGRREMARMATTETVERDFLWGEIELKKKISWVNWDSVCCSRGKGGLRVLDLRMRSWALLGKWWARFGDGVESLWKQVVWEKYFGGKREADIIAVETVKVFKIWSDVIKIGGMSAGLRNMVVKGFRWELGDGSRVGFWREIWVGDKLLRDLCPRLYELAIHKEGMVSEMGEWEGDRWRWNMEWKRERSGRVRDEEEVFWEMLGPVQLKKGREDSWRLVPSKVSFFGWRLCLDRLPTKVAWSVWVQVLHWWGIEAVLSNTIEGVAKFFPHGLGKIIEKEMGASIFLAVSWYLWYCRNMGVFKYLVSFTERVVDMVQANTFF</sequence>
<accession>A0AAV5M3I2</accession>
<organism evidence="1 2">
    <name type="scientific">Rubroshorea leprosula</name>
    <dbReference type="NCBI Taxonomy" id="152421"/>
    <lineage>
        <taxon>Eukaryota</taxon>
        <taxon>Viridiplantae</taxon>
        <taxon>Streptophyta</taxon>
        <taxon>Embryophyta</taxon>
        <taxon>Tracheophyta</taxon>
        <taxon>Spermatophyta</taxon>
        <taxon>Magnoliopsida</taxon>
        <taxon>eudicotyledons</taxon>
        <taxon>Gunneridae</taxon>
        <taxon>Pentapetalae</taxon>
        <taxon>rosids</taxon>
        <taxon>malvids</taxon>
        <taxon>Malvales</taxon>
        <taxon>Dipterocarpaceae</taxon>
        <taxon>Rubroshorea</taxon>
    </lineage>
</organism>